<comment type="caution">
    <text evidence="1">The sequence shown here is derived from an EMBL/GenBank/DDBJ whole genome shotgun (WGS) entry which is preliminary data.</text>
</comment>
<evidence type="ECO:0000313" key="1">
    <source>
        <dbReference type="EMBL" id="MBM2411501.1"/>
    </source>
</evidence>
<protein>
    <submittedName>
        <fullName evidence="1">Hemin uptake protein HemP</fullName>
    </submittedName>
</protein>
<dbReference type="InterPro" id="IPR019600">
    <property type="entry name" value="Hemin_uptake_protein_HemP"/>
</dbReference>
<evidence type="ECO:0000313" key="3">
    <source>
        <dbReference type="Proteomes" id="UP000755667"/>
    </source>
</evidence>
<dbReference type="Pfam" id="PF10636">
    <property type="entry name" value="hemP"/>
    <property type="match status" value="1"/>
</dbReference>
<proteinExistence type="predicted"/>
<dbReference type="EMBL" id="JAFBXF010000002">
    <property type="protein sequence ID" value="MBM2416168.1"/>
    <property type="molecule type" value="Genomic_DNA"/>
</dbReference>
<dbReference type="Gene3D" id="2.10.70.10">
    <property type="entry name" value="Complement Module, domain 1"/>
    <property type="match status" value="1"/>
</dbReference>
<sequence length="57" mass="6230">MSLMQNLPTPRNIDDADGTAVYDARDLILNGLKAAIVLDGQTYTLRITRAGKLILTK</sequence>
<dbReference type="Proteomes" id="UP000809440">
    <property type="component" value="Unassembled WGS sequence"/>
</dbReference>
<gene>
    <name evidence="1" type="ORF">JQX41_04255</name>
    <name evidence="2" type="ORF">JQX48_04255</name>
</gene>
<name>A0A9Q2NQ48_9RHOB</name>
<dbReference type="Proteomes" id="UP000755667">
    <property type="component" value="Unassembled WGS sequence"/>
</dbReference>
<evidence type="ECO:0000313" key="4">
    <source>
        <dbReference type="Proteomes" id="UP000809440"/>
    </source>
</evidence>
<keyword evidence="4" id="KW-1185">Reference proteome</keyword>
<reference evidence="1 4" key="1">
    <citation type="submission" date="2021-01" db="EMBL/GenBank/DDBJ databases">
        <title>Diatom-associated Roseobacters Show Island Model of Population Structure.</title>
        <authorList>
            <person name="Qu L."/>
            <person name="Feng X."/>
            <person name="Chen Y."/>
            <person name="Li L."/>
            <person name="Wang X."/>
            <person name="Hu Z."/>
            <person name="Wang H."/>
            <person name="Luo H."/>
        </authorList>
    </citation>
    <scope>NUCLEOTIDE SEQUENCE</scope>
    <source>
        <strain evidence="2 4">CC28-63</strain>
        <strain evidence="1">CC28-69</strain>
    </source>
</reference>
<accession>A0A9Q2NQ48</accession>
<dbReference type="EMBL" id="JAFBXE010000002">
    <property type="protein sequence ID" value="MBM2411501.1"/>
    <property type="molecule type" value="Genomic_DNA"/>
</dbReference>
<organism evidence="1 3">
    <name type="scientific">Marivita cryptomonadis</name>
    <dbReference type="NCBI Taxonomy" id="505252"/>
    <lineage>
        <taxon>Bacteria</taxon>
        <taxon>Pseudomonadati</taxon>
        <taxon>Pseudomonadota</taxon>
        <taxon>Alphaproteobacteria</taxon>
        <taxon>Rhodobacterales</taxon>
        <taxon>Roseobacteraceae</taxon>
        <taxon>Marivita</taxon>
    </lineage>
</organism>
<dbReference type="AlphaFoldDB" id="A0A9Q2NQ48"/>
<evidence type="ECO:0000313" key="2">
    <source>
        <dbReference type="EMBL" id="MBM2416168.1"/>
    </source>
</evidence>